<dbReference type="Proteomes" id="UP000248066">
    <property type="component" value="Unassembled WGS sequence"/>
</dbReference>
<evidence type="ECO:0000313" key="2">
    <source>
        <dbReference type="EMBL" id="PYZ98982.1"/>
    </source>
</evidence>
<evidence type="ECO:0000256" key="1">
    <source>
        <dbReference type="SAM" id="MobiDB-lite"/>
    </source>
</evidence>
<comment type="caution">
    <text evidence="2">The sequence shown here is derived from an EMBL/GenBank/DDBJ whole genome shotgun (WGS) entry which is preliminary data.</text>
</comment>
<dbReference type="OrthoDB" id="1399160at2"/>
<gene>
    <name evidence="2" type="ORF">CR205_10570</name>
</gene>
<dbReference type="RefSeq" id="WP_110519331.1">
    <property type="nucleotide sequence ID" value="NZ_PDOF01000001.1"/>
</dbReference>
<feature type="compositionally biased region" description="Basic and acidic residues" evidence="1">
    <location>
        <begin position="45"/>
        <end position="83"/>
    </location>
</feature>
<reference evidence="2 3" key="1">
    <citation type="submission" date="2017-10" db="EMBL/GenBank/DDBJ databases">
        <title>Bacillus sp. nov., a halophilic bacterium isolated from a Yangshapao Lake.</title>
        <authorList>
            <person name="Wang H."/>
        </authorList>
    </citation>
    <scope>NUCLEOTIDE SEQUENCE [LARGE SCALE GENOMIC DNA]</scope>
    <source>
        <strain evidence="2 3">YSP-3</strain>
    </source>
</reference>
<dbReference type="EMBL" id="PDOF01000001">
    <property type="protein sequence ID" value="PYZ98982.1"/>
    <property type="molecule type" value="Genomic_DNA"/>
</dbReference>
<feature type="region of interest" description="Disordered" evidence="1">
    <location>
        <begin position="25"/>
        <end position="87"/>
    </location>
</feature>
<organism evidence="2 3">
    <name type="scientific">Alteribacter lacisalsi</name>
    <dbReference type="NCBI Taxonomy" id="2045244"/>
    <lineage>
        <taxon>Bacteria</taxon>
        <taxon>Bacillati</taxon>
        <taxon>Bacillota</taxon>
        <taxon>Bacilli</taxon>
        <taxon>Bacillales</taxon>
        <taxon>Bacillaceae</taxon>
        <taxon>Alteribacter</taxon>
    </lineage>
</organism>
<name>A0A2W0HPF6_9BACI</name>
<keyword evidence="3" id="KW-1185">Reference proteome</keyword>
<accession>A0A2W0HPF6</accession>
<dbReference type="AlphaFoldDB" id="A0A2W0HPF6"/>
<sequence>MNKTTNLAALIMATAVLTWACSPEDDHHGSMNGDTEHEEMDHDEMDGHQETDRHEDEGQHDDHGDVHGDSSDHHDDGEGHDASPPENVNEYALEGLMVENTKNVTRISEDDPVLFSVKASQTIWPATHEDNQPGTVILAPLDEWQYALASLTLVHHPNDGPLLYFDGALTDEVVAEMERLQPKGNSEGIEVMVMGELNEVDQNKLEGFEVEHLTADDPAAFAAIIDEHYAELSFIEQSLKFYYCKLTGSEAASTLF</sequence>
<protein>
    <submittedName>
        <fullName evidence="2">Uncharacterized protein</fullName>
    </submittedName>
</protein>
<evidence type="ECO:0000313" key="3">
    <source>
        <dbReference type="Proteomes" id="UP000248066"/>
    </source>
</evidence>
<proteinExistence type="predicted"/>